<keyword evidence="1" id="KW-0812">Transmembrane</keyword>
<evidence type="ECO:0000256" key="1">
    <source>
        <dbReference type="SAM" id="Phobius"/>
    </source>
</evidence>
<keyword evidence="1" id="KW-1133">Transmembrane helix</keyword>
<accession>A0AAV2SIP6</accession>
<dbReference type="PANTHER" id="PTHR10704:SF44">
    <property type="entry name" value="LD35051P-RELATED"/>
    <property type="match status" value="1"/>
</dbReference>
<feature type="transmembrane region" description="Helical" evidence="1">
    <location>
        <begin position="6"/>
        <end position="34"/>
    </location>
</feature>
<evidence type="ECO:0000313" key="2">
    <source>
        <dbReference type="EMBL" id="CAL4192894.1"/>
    </source>
</evidence>
<dbReference type="PANTHER" id="PTHR10704">
    <property type="entry name" value="CARBOHYDRATE SULFOTRANSFERASE"/>
    <property type="match status" value="1"/>
</dbReference>
<organism evidence="2 3">
    <name type="scientific">Meganyctiphanes norvegica</name>
    <name type="common">Northern krill</name>
    <name type="synonym">Thysanopoda norvegica</name>
    <dbReference type="NCBI Taxonomy" id="48144"/>
    <lineage>
        <taxon>Eukaryota</taxon>
        <taxon>Metazoa</taxon>
        <taxon>Ecdysozoa</taxon>
        <taxon>Arthropoda</taxon>
        <taxon>Crustacea</taxon>
        <taxon>Multicrustacea</taxon>
        <taxon>Malacostraca</taxon>
        <taxon>Eumalacostraca</taxon>
        <taxon>Eucarida</taxon>
        <taxon>Euphausiacea</taxon>
        <taxon>Euphausiidae</taxon>
        <taxon>Meganyctiphanes</taxon>
    </lineage>
</organism>
<evidence type="ECO:0008006" key="4">
    <source>
        <dbReference type="Google" id="ProtNLM"/>
    </source>
</evidence>
<reference evidence="2 3" key="1">
    <citation type="submission" date="2024-05" db="EMBL/GenBank/DDBJ databases">
        <authorList>
            <person name="Wallberg A."/>
        </authorList>
    </citation>
    <scope>NUCLEOTIDE SEQUENCE [LARGE SCALE GENOMIC DNA]</scope>
</reference>
<dbReference type="EMBL" id="CAXKWB010069151">
    <property type="protein sequence ID" value="CAL4192894.1"/>
    <property type="molecule type" value="Genomic_DNA"/>
</dbReference>
<comment type="caution">
    <text evidence="2">The sequence shown here is derived from an EMBL/GenBank/DDBJ whole genome shotgun (WGS) entry which is preliminary data.</text>
</comment>
<name>A0AAV2SIP6_MEGNR</name>
<dbReference type="GO" id="GO:0006044">
    <property type="term" value="P:N-acetylglucosamine metabolic process"/>
    <property type="evidence" value="ECO:0007669"/>
    <property type="project" value="TreeGrafter"/>
</dbReference>
<sequence length="176" mass="20770">MRNSKVYHIFVFLLIICLLVSFKYTIGLFLNYIISNGKIERTFIFPSPANKHNFRMIRHSELKFNRYSTNKSEAIGTKFKHTTSLLNNNNSRHQKVKDFPSAVVLWTQWRSGSSFFGELLHGAHQNTFYNYEPMIPLRHVKIFRDDNKETRHAISYLNSVLRCDMNTYQKISLDLS</sequence>
<feature type="non-terminal residue" evidence="2">
    <location>
        <position position="176"/>
    </location>
</feature>
<proteinExistence type="predicted"/>
<keyword evidence="3" id="KW-1185">Reference proteome</keyword>
<protein>
    <recommendedName>
        <fullName evidence="4">Sulfotransferase</fullName>
    </recommendedName>
</protein>
<dbReference type="AlphaFoldDB" id="A0AAV2SIP6"/>
<keyword evidence="1" id="KW-0472">Membrane</keyword>
<gene>
    <name evidence="2" type="ORF">MNOR_LOCUS36778</name>
</gene>
<evidence type="ECO:0000313" key="3">
    <source>
        <dbReference type="Proteomes" id="UP001497623"/>
    </source>
</evidence>
<dbReference type="InterPro" id="IPR051135">
    <property type="entry name" value="Gal/GlcNAc/GalNAc_ST"/>
</dbReference>
<dbReference type="GO" id="GO:0006790">
    <property type="term" value="P:sulfur compound metabolic process"/>
    <property type="evidence" value="ECO:0007669"/>
    <property type="project" value="TreeGrafter"/>
</dbReference>
<dbReference type="GO" id="GO:0001517">
    <property type="term" value="F:N-acetylglucosamine 6-O-sulfotransferase activity"/>
    <property type="evidence" value="ECO:0007669"/>
    <property type="project" value="TreeGrafter"/>
</dbReference>
<dbReference type="Proteomes" id="UP001497623">
    <property type="component" value="Unassembled WGS sequence"/>
</dbReference>